<dbReference type="GO" id="GO:0015643">
    <property type="term" value="F:toxic substance binding"/>
    <property type="evidence" value="ECO:0007669"/>
    <property type="project" value="InterPro"/>
</dbReference>
<keyword evidence="2" id="KW-1277">Toxin-antitoxin system</keyword>
<accession>A0A2N4UMA8</accession>
<keyword evidence="4" id="KW-1185">Reference proteome</keyword>
<reference evidence="3 4" key="1">
    <citation type="journal article" date="2018" name="Syst. Appl. Microbiol.">
        <title>Photobacterium carnosum sp. nov., isolated from spoiled modified atmosphere packaged poultry meat.</title>
        <authorList>
            <person name="Hilgarth M."/>
            <person name="Fuertes S."/>
            <person name="Ehrmann M."/>
            <person name="Vogel R.F."/>
        </authorList>
    </citation>
    <scope>NUCLEOTIDE SEQUENCE [LARGE SCALE GENOMIC DNA]</scope>
    <source>
        <strain evidence="3 4">TMW 2.2021</strain>
    </source>
</reference>
<dbReference type="Gene3D" id="1.10.1220.10">
    <property type="entry name" value="Met repressor-like"/>
    <property type="match status" value="1"/>
</dbReference>
<dbReference type="PIRSF" id="PIRSF003108">
    <property type="entry name" value="DinJ"/>
    <property type="match status" value="1"/>
</dbReference>
<name>A0A2N4UMA8_9GAMM</name>
<organism evidence="3 4">
    <name type="scientific">Photobacterium carnosum</name>
    <dbReference type="NCBI Taxonomy" id="2023717"/>
    <lineage>
        <taxon>Bacteria</taxon>
        <taxon>Pseudomonadati</taxon>
        <taxon>Pseudomonadota</taxon>
        <taxon>Gammaproteobacteria</taxon>
        <taxon>Vibrionales</taxon>
        <taxon>Vibrionaceae</taxon>
        <taxon>Photobacterium</taxon>
    </lineage>
</organism>
<dbReference type="PANTHER" id="PTHR38781:SF1">
    <property type="entry name" value="ANTITOXIN DINJ-RELATED"/>
    <property type="match status" value="1"/>
</dbReference>
<dbReference type="PANTHER" id="PTHR38781">
    <property type="entry name" value="ANTITOXIN DINJ-RELATED"/>
    <property type="match status" value="1"/>
</dbReference>
<dbReference type="OrthoDB" id="3174560at2"/>
<dbReference type="GeneID" id="69966304"/>
<evidence type="ECO:0000256" key="1">
    <source>
        <dbReference type="ARBA" id="ARBA00010562"/>
    </source>
</evidence>
<protein>
    <submittedName>
        <fullName evidence="3">Type II toxin-antitoxin system antitoxin, RelB/DinJ family</fullName>
    </submittedName>
</protein>
<dbReference type="RefSeq" id="WP_101770309.1">
    <property type="nucleotide sequence ID" value="NZ_BPPU01000001.1"/>
</dbReference>
<comment type="similarity">
    <text evidence="1">Belongs to the RelB/DinJ antitoxin family.</text>
</comment>
<dbReference type="InterPro" id="IPR026262">
    <property type="entry name" value="DinJ"/>
</dbReference>
<dbReference type="EMBL" id="NPIB01000038">
    <property type="protein sequence ID" value="PLC56136.1"/>
    <property type="molecule type" value="Genomic_DNA"/>
</dbReference>
<dbReference type="GO" id="GO:0006355">
    <property type="term" value="P:regulation of DNA-templated transcription"/>
    <property type="evidence" value="ECO:0007669"/>
    <property type="project" value="InterPro"/>
</dbReference>
<dbReference type="NCBIfam" id="TIGR02384">
    <property type="entry name" value="RelB_DinJ"/>
    <property type="match status" value="1"/>
</dbReference>
<proteinExistence type="inferred from homology"/>
<dbReference type="Pfam" id="PF04221">
    <property type="entry name" value="RelB"/>
    <property type="match status" value="1"/>
</dbReference>
<evidence type="ECO:0000313" key="4">
    <source>
        <dbReference type="Proteomes" id="UP000234420"/>
    </source>
</evidence>
<dbReference type="InterPro" id="IPR007337">
    <property type="entry name" value="RelB/DinJ"/>
</dbReference>
<dbReference type="InterPro" id="IPR013321">
    <property type="entry name" value="Arc_rbn_hlx_hlx"/>
</dbReference>
<dbReference type="GO" id="GO:0044010">
    <property type="term" value="P:single-species biofilm formation"/>
    <property type="evidence" value="ECO:0007669"/>
    <property type="project" value="InterPro"/>
</dbReference>
<gene>
    <name evidence="3" type="ORF">CIK00_19905</name>
</gene>
<comment type="caution">
    <text evidence="3">The sequence shown here is derived from an EMBL/GenBank/DDBJ whole genome shotgun (WGS) entry which is preliminary data.</text>
</comment>
<sequence>MKTEIVRARVSSELKHESEVILSELGMSMSDAIRIFLSQIKLRNEFPIELKMPNRETLKAMKEPVTKDEYSSASDLFSDVLGCSDVKN</sequence>
<evidence type="ECO:0000313" key="3">
    <source>
        <dbReference type="EMBL" id="PLC56136.1"/>
    </source>
</evidence>
<dbReference type="GO" id="GO:0006351">
    <property type="term" value="P:DNA-templated transcription"/>
    <property type="evidence" value="ECO:0007669"/>
    <property type="project" value="TreeGrafter"/>
</dbReference>
<dbReference type="GO" id="GO:0000987">
    <property type="term" value="F:cis-regulatory region sequence-specific DNA binding"/>
    <property type="evidence" value="ECO:0007669"/>
    <property type="project" value="InterPro"/>
</dbReference>
<evidence type="ECO:0000256" key="2">
    <source>
        <dbReference type="ARBA" id="ARBA00022649"/>
    </source>
</evidence>
<dbReference type="Proteomes" id="UP000234420">
    <property type="component" value="Unassembled WGS sequence"/>
</dbReference>
<dbReference type="AlphaFoldDB" id="A0A2N4UMA8"/>